<protein>
    <recommendedName>
        <fullName evidence="4">Asp23/Gls24 family envelope stress response protein</fullName>
    </recommendedName>
</protein>
<dbReference type="RefSeq" id="WP_344062873.1">
    <property type="nucleotide sequence ID" value="NZ_BAAAPU010000007.1"/>
</dbReference>
<gene>
    <name evidence="2" type="ORF">GCM10009817_25410</name>
</gene>
<evidence type="ECO:0000256" key="1">
    <source>
        <dbReference type="SAM" id="MobiDB-lite"/>
    </source>
</evidence>
<name>A0ABN2S9T1_9MICO</name>
<proteinExistence type="predicted"/>
<keyword evidence="3" id="KW-1185">Reference proteome</keyword>
<sequence>MTGEPGAAGRPAPTDTTPTDTTPTATPPGTVPTDPGSIDTAYAVAAAVRAVPGVVGLHSGAFGQAATYYPGRTVSGVQLRPEVTTVHLVLAWGVPVPATAALVREAVFTVTHGPVDVVVEDVTDPVGAMDRRVT</sequence>
<evidence type="ECO:0000313" key="3">
    <source>
        <dbReference type="Proteomes" id="UP001500013"/>
    </source>
</evidence>
<dbReference type="EMBL" id="BAAAPU010000007">
    <property type="protein sequence ID" value="GAA1982973.1"/>
    <property type="molecule type" value="Genomic_DNA"/>
</dbReference>
<evidence type="ECO:0008006" key="4">
    <source>
        <dbReference type="Google" id="ProtNLM"/>
    </source>
</evidence>
<feature type="compositionally biased region" description="Low complexity" evidence="1">
    <location>
        <begin position="1"/>
        <end position="24"/>
    </location>
</feature>
<organism evidence="2 3">
    <name type="scientific">Terrabacter lapilli</name>
    <dbReference type="NCBI Taxonomy" id="436231"/>
    <lineage>
        <taxon>Bacteria</taxon>
        <taxon>Bacillati</taxon>
        <taxon>Actinomycetota</taxon>
        <taxon>Actinomycetes</taxon>
        <taxon>Micrococcales</taxon>
        <taxon>Intrasporangiaceae</taxon>
        <taxon>Terrabacter</taxon>
    </lineage>
</organism>
<accession>A0ABN2S9T1</accession>
<evidence type="ECO:0000313" key="2">
    <source>
        <dbReference type="EMBL" id="GAA1982973.1"/>
    </source>
</evidence>
<reference evidence="2 3" key="1">
    <citation type="journal article" date="2019" name="Int. J. Syst. Evol. Microbiol.">
        <title>The Global Catalogue of Microorganisms (GCM) 10K type strain sequencing project: providing services to taxonomists for standard genome sequencing and annotation.</title>
        <authorList>
            <consortium name="The Broad Institute Genomics Platform"/>
            <consortium name="The Broad Institute Genome Sequencing Center for Infectious Disease"/>
            <person name="Wu L."/>
            <person name="Ma J."/>
        </authorList>
    </citation>
    <scope>NUCLEOTIDE SEQUENCE [LARGE SCALE GENOMIC DNA]</scope>
    <source>
        <strain evidence="2 3">JCM 15628</strain>
    </source>
</reference>
<comment type="caution">
    <text evidence="2">The sequence shown here is derived from an EMBL/GenBank/DDBJ whole genome shotgun (WGS) entry which is preliminary data.</text>
</comment>
<feature type="region of interest" description="Disordered" evidence="1">
    <location>
        <begin position="1"/>
        <end position="36"/>
    </location>
</feature>
<dbReference type="Proteomes" id="UP001500013">
    <property type="component" value="Unassembled WGS sequence"/>
</dbReference>